<reference evidence="3 4" key="1">
    <citation type="submission" date="2017-06" db="EMBL/GenBank/DDBJ databases">
        <title>Genome of Fusarium nygamai isolate CS10214.</title>
        <authorList>
            <person name="Gardiner D.M."/>
            <person name="Obanor F."/>
            <person name="Kazan K."/>
        </authorList>
    </citation>
    <scope>NUCLEOTIDE SEQUENCE [LARGE SCALE GENOMIC DNA]</scope>
    <source>
        <strain evidence="3 4">CS10214</strain>
    </source>
</reference>
<feature type="region of interest" description="Disordered" evidence="1">
    <location>
        <begin position="81"/>
        <end position="118"/>
    </location>
</feature>
<feature type="domain" description="Nucleoside phosphorylase" evidence="2">
    <location>
        <begin position="129"/>
        <end position="249"/>
    </location>
</feature>
<dbReference type="InterPro" id="IPR000845">
    <property type="entry name" value="Nucleoside_phosphorylase_d"/>
</dbReference>
<feature type="compositionally biased region" description="Polar residues" evidence="1">
    <location>
        <begin position="98"/>
        <end position="114"/>
    </location>
</feature>
<organism evidence="3 4">
    <name type="scientific">Gibberella nygamai</name>
    <name type="common">Bean root rot disease fungus</name>
    <name type="synonym">Fusarium nygamai</name>
    <dbReference type="NCBI Taxonomy" id="42673"/>
    <lineage>
        <taxon>Eukaryota</taxon>
        <taxon>Fungi</taxon>
        <taxon>Dikarya</taxon>
        <taxon>Ascomycota</taxon>
        <taxon>Pezizomycotina</taxon>
        <taxon>Sordariomycetes</taxon>
        <taxon>Hypocreomycetidae</taxon>
        <taxon>Hypocreales</taxon>
        <taxon>Nectriaceae</taxon>
        <taxon>Fusarium</taxon>
        <taxon>Fusarium fujikuroi species complex</taxon>
    </lineage>
</organism>
<sequence length="452" mass="50371">MKDAAFRDKVAGELDVICFEMEAAGLSMDIMPCLVVRGISDYSDSHKYKEWQRYASAAAAAYAYEFLEVWREDSQATDIKYPQELSERRPLETKSSGKETSAQYQTKPTPNAAASSLHVEDDVRRSRYKVGIICALPKELMAVRALFDETHPGLKKSKDDTNTYALGKMGLHHVVTTCLAEYGTNSASVVAVHMKRSFKIRFCLLVGIGGGVPSARHDIRLGDVVVGKYIVQHDVVRVTEDEGFQRKNQPLQTPPLFLKTAFKSLYSDPNLPMNPLEPYLHIISSKETMSHYCYPGSHLDIMFNSCSKCSSLPEPCQQTRRCERRKDPIPKIHYGGIASGNWVIADAATRDQKAAELEVACFEMEAAGIVDAVSCLVIRGICDYCDGHKNDDWQEYAAATAASFAKLLLGVVDEQDGDDDILDGNYGPPPDLKRRVEETQRVITPKFEFNMS</sequence>
<protein>
    <recommendedName>
        <fullName evidence="2">Nucleoside phosphorylase domain-containing protein</fullName>
    </recommendedName>
</protein>
<gene>
    <name evidence="3" type="ORF">FNYG_12645</name>
</gene>
<dbReference type="SUPFAM" id="SSF53167">
    <property type="entry name" value="Purine and uridine phosphorylases"/>
    <property type="match status" value="2"/>
</dbReference>
<feature type="compositionally biased region" description="Basic and acidic residues" evidence="1">
    <location>
        <begin position="85"/>
        <end position="97"/>
    </location>
</feature>
<name>A0A2K0VVF9_GIBNY</name>
<accession>A0A2K0VVF9</accession>
<dbReference type="GO" id="GO:0003824">
    <property type="term" value="F:catalytic activity"/>
    <property type="evidence" value="ECO:0007669"/>
    <property type="project" value="InterPro"/>
</dbReference>
<evidence type="ECO:0000313" key="4">
    <source>
        <dbReference type="Proteomes" id="UP000236664"/>
    </source>
</evidence>
<dbReference type="STRING" id="42673.A0A2K0VVF9"/>
<dbReference type="InterPro" id="IPR053137">
    <property type="entry name" value="NLR-like"/>
</dbReference>
<evidence type="ECO:0000313" key="3">
    <source>
        <dbReference type="EMBL" id="PNP74017.1"/>
    </source>
</evidence>
<dbReference type="PANTHER" id="PTHR46082:SF11">
    <property type="entry name" value="AAA+ ATPASE DOMAIN-CONTAINING PROTEIN-RELATED"/>
    <property type="match status" value="1"/>
</dbReference>
<dbReference type="Gene3D" id="3.40.50.1580">
    <property type="entry name" value="Nucleoside phosphorylase domain"/>
    <property type="match status" value="2"/>
</dbReference>
<dbReference type="PANTHER" id="PTHR46082">
    <property type="entry name" value="ATP/GTP-BINDING PROTEIN-RELATED"/>
    <property type="match status" value="1"/>
</dbReference>
<comment type="caution">
    <text evidence="3">The sequence shown here is derived from an EMBL/GenBank/DDBJ whole genome shotgun (WGS) entry which is preliminary data.</text>
</comment>
<keyword evidence="4" id="KW-1185">Reference proteome</keyword>
<dbReference type="Pfam" id="PF01048">
    <property type="entry name" value="PNP_UDP_1"/>
    <property type="match status" value="1"/>
</dbReference>
<dbReference type="AlphaFoldDB" id="A0A2K0VVF9"/>
<proteinExistence type="predicted"/>
<dbReference type="GO" id="GO:0009116">
    <property type="term" value="P:nucleoside metabolic process"/>
    <property type="evidence" value="ECO:0007669"/>
    <property type="project" value="InterPro"/>
</dbReference>
<dbReference type="InterPro" id="IPR035994">
    <property type="entry name" value="Nucleoside_phosphorylase_sf"/>
</dbReference>
<dbReference type="Proteomes" id="UP000236664">
    <property type="component" value="Unassembled WGS sequence"/>
</dbReference>
<evidence type="ECO:0000256" key="1">
    <source>
        <dbReference type="SAM" id="MobiDB-lite"/>
    </source>
</evidence>
<dbReference type="OrthoDB" id="1577640at2759"/>
<evidence type="ECO:0000259" key="2">
    <source>
        <dbReference type="Pfam" id="PF01048"/>
    </source>
</evidence>
<dbReference type="EMBL" id="MTQA01000225">
    <property type="protein sequence ID" value="PNP74017.1"/>
    <property type="molecule type" value="Genomic_DNA"/>
</dbReference>